<proteinExistence type="predicted"/>
<dbReference type="Gene3D" id="3.30.160.60">
    <property type="entry name" value="Classic Zinc Finger"/>
    <property type="match status" value="5"/>
</dbReference>
<evidence type="ECO:0000256" key="6">
    <source>
        <dbReference type="SAM" id="MobiDB-lite"/>
    </source>
</evidence>
<dbReference type="PROSITE" id="PS50157">
    <property type="entry name" value="ZINC_FINGER_C2H2_2"/>
    <property type="match status" value="7"/>
</dbReference>
<keyword evidence="4" id="KW-0862">Zinc</keyword>
<dbReference type="SUPFAM" id="SSF57667">
    <property type="entry name" value="beta-beta-alpha zinc fingers"/>
    <property type="match status" value="3"/>
</dbReference>
<feature type="domain" description="C2H2-type" evidence="7">
    <location>
        <begin position="398"/>
        <end position="426"/>
    </location>
</feature>
<evidence type="ECO:0000256" key="2">
    <source>
        <dbReference type="ARBA" id="ARBA00022737"/>
    </source>
</evidence>
<feature type="domain" description="C2H2-type" evidence="7">
    <location>
        <begin position="253"/>
        <end position="276"/>
    </location>
</feature>
<dbReference type="EMBL" id="CADEBD010000959">
    <property type="protein sequence ID" value="CAB3261129.1"/>
    <property type="molecule type" value="Genomic_DNA"/>
</dbReference>
<dbReference type="OrthoDB" id="413361at2759"/>
<feature type="domain" description="C2H2-type" evidence="7">
    <location>
        <begin position="226"/>
        <end position="248"/>
    </location>
</feature>
<evidence type="ECO:0000313" key="9">
    <source>
        <dbReference type="Proteomes" id="UP000494256"/>
    </source>
</evidence>
<gene>
    <name evidence="8" type="ORF">APLA_LOCUS17325</name>
</gene>
<dbReference type="GO" id="GO:0008270">
    <property type="term" value="F:zinc ion binding"/>
    <property type="evidence" value="ECO:0007669"/>
    <property type="project" value="UniProtKB-KW"/>
</dbReference>
<keyword evidence="3 5" id="KW-0863">Zinc-finger</keyword>
<evidence type="ECO:0000256" key="4">
    <source>
        <dbReference type="ARBA" id="ARBA00022833"/>
    </source>
</evidence>
<evidence type="ECO:0000313" key="8">
    <source>
        <dbReference type="EMBL" id="CAB3261129.1"/>
    </source>
</evidence>
<feature type="region of interest" description="Disordered" evidence="6">
    <location>
        <begin position="1"/>
        <end position="22"/>
    </location>
</feature>
<reference evidence="8 9" key="1">
    <citation type="submission" date="2020-04" db="EMBL/GenBank/DDBJ databases">
        <authorList>
            <person name="Wallbank WR R."/>
            <person name="Pardo Diaz C."/>
            <person name="Kozak K."/>
            <person name="Martin S."/>
            <person name="Jiggins C."/>
            <person name="Moest M."/>
            <person name="Warren A I."/>
            <person name="Byers J.R.P. K."/>
            <person name="Montejo-Kovacevich G."/>
            <person name="Yen C E."/>
        </authorList>
    </citation>
    <scope>NUCLEOTIDE SEQUENCE [LARGE SCALE GENOMIC DNA]</scope>
</reference>
<dbReference type="InterPro" id="IPR036236">
    <property type="entry name" value="Znf_C2H2_sf"/>
</dbReference>
<dbReference type="Proteomes" id="UP000494256">
    <property type="component" value="Unassembled WGS sequence"/>
</dbReference>
<sequence>MGVYSQKEYPPQAMKESDLTVEPKEGTKKIKVIATKRRVELKKQKNKEKTKKLKIIKIRPAEQIKEQLEKSKWIFKSEVDRHKDNIRTILCNSNATPIGRYGGIGYGCCFCAKQFKTPMELKNHTVVVHKDDKMSFMKNVPLLSFIVKLDITNLICDLCLTSFDSLDGLVDHLESIHKKHFHKEIKDHILPFKFDEGRIIKCVVCSNDHNNFKVLLEHMNTHFKNYVCDVCGAGFVNNKILKTHAARHQTGVFECSYCPKIFNTLVKKRDHERAIHVTFSKRSKCGYCGEKFSDYTKKNNHEVKVHGAKPVVLKCQAYPLQAVTTSNLTVEPKEVTKILEVVDIKPRIELNTSDGLIKEQPEKPKRIKNEINYHKNNIRTILCNSNATPIGRYGGIGYGCCFCVQQFETPMKLKNHTVVVHNDDKMSFMENVPLLSFIVKLDITNLICALCLMSFDSLNGLVDHLESIHEKHFHKGIKDHILPFKFDEGRIIKCVVCSNDHNNFKVLLEHMNTHFKNYVCKVCGAGFVNRKILKNHAARHKTGVFECSYCAKIFNTYVKKRDHERVIHIKCSMRSKCGYCGEKFSDYTKKNNHEVKFHGAKPVVLKCQACEKTYNNQRSLSAHIKKYH</sequence>
<comment type="caution">
    <text evidence="8">The sequence shown here is derived from an EMBL/GenBank/DDBJ whole genome shotgun (WGS) entry which is preliminary data.</text>
</comment>
<dbReference type="PANTHER" id="PTHR24379:SF121">
    <property type="entry name" value="C2H2-TYPE DOMAIN-CONTAINING PROTEIN"/>
    <property type="match status" value="1"/>
</dbReference>
<feature type="domain" description="C2H2-type" evidence="7">
    <location>
        <begin position="605"/>
        <end position="628"/>
    </location>
</feature>
<accession>A0A8S1BPX5</accession>
<dbReference type="SMART" id="SM00355">
    <property type="entry name" value="ZnF_C2H2"/>
    <property type="match status" value="13"/>
</dbReference>
<organism evidence="8 9">
    <name type="scientific">Arctia plantaginis</name>
    <name type="common">Wood tiger moth</name>
    <name type="synonym">Phalaena plantaginis</name>
    <dbReference type="NCBI Taxonomy" id="874455"/>
    <lineage>
        <taxon>Eukaryota</taxon>
        <taxon>Metazoa</taxon>
        <taxon>Ecdysozoa</taxon>
        <taxon>Arthropoda</taxon>
        <taxon>Hexapoda</taxon>
        <taxon>Insecta</taxon>
        <taxon>Pterygota</taxon>
        <taxon>Neoptera</taxon>
        <taxon>Endopterygota</taxon>
        <taxon>Lepidoptera</taxon>
        <taxon>Glossata</taxon>
        <taxon>Ditrysia</taxon>
        <taxon>Noctuoidea</taxon>
        <taxon>Erebidae</taxon>
        <taxon>Arctiinae</taxon>
        <taxon>Arctia</taxon>
    </lineage>
</organism>
<dbReference type="AlphaFoldDB" id="A0A8S1BPX5"/>
<feature type="domain" description="C2H2-type" evidence="7">
    <location>
        <begin position="518"/>
        <end position="540"/>
    </location>
</feature>
<evidence type="ECO:0000256" key="5">
    <source>
        <dbReference type="PROSITE-ProRule" id="PRU00042"/>
    </source>
</evidence>
<dbReference type="PROSITE" id="PS00028">
    <property type="entry name" value="ZINC_FINGER_C2H2_1"/>
    <property type="match status" value="10"/>
</dbReference>
<evidence type="ECO:0000256" key="3">
    <source>
        <dbReference type="ARBA" id="ARBA00022771"/>
    </source>
</evidence>
<feature type="domain" description="C2H2-type" evidence="7">
    <location>
        <begin position="545"/>
        <end position="568"/>
    </location>
</feature>
<keyword evidence="2" id="KW-0677">Repeat</keyword>
<name>A0A8S1BPX5_ARCPL</name>
<protein>
    <recommendedName>
        <fullName evidence="7">C2H2-type domain-containing protein</fullName>
    </recommendedName>
</protein>
<keyword evidence="1" id="KW-0479">Metal-binding</keyword>
<dbReference type="InterPro" id="IPR013087">
    <property type="entry name" value="Znf_C2H2_type"/>
</dbReference>
<evidence type="ECO:0000259" key="7">
    <source>
        <dbReference type="PROSITE" id="PS50157"/>
    </source>
</evidence>
<feature type="domain" description="C2H2-type" evidence="7">
    <location>
        <begin position="106"/>
        <end position="134"/>
    </location>
</feature>
<evidence type="ECO:0000256" key="1">
    <source>
        <dbReference type="ARBA" id="ARBA00022723"/>
    </source>
</evidence>
<dbReference type="PANTHER" id="PTHR24379">
    <property type="entry name" value="KRAB AND ZINC FINGER DOMAIN-CONTAINING"/>
    <property type="match status" value="1"/>
</dbReference>